<reference evidence="8 9" key="1">
    <citation type="submission" date="2017-06" db="EMBL/GenBank/DDBJ databases">
        <title>Whole Genome Sequences of Colwellia marinimaniae MTCD1.</title>
        <authorList>
            <person name="Kusumoto H."/>
            <person name="Inoue M."/>
            <person name="Tanikawa K."/>
            <person name="Maeji H."/>
            <person name="Cameron J.H."/>
            <person name="Bartlett D.H."/>
        </authorList>
    </citation>
    <scope>NUCLEOTIDE SEQUENCE [LARGE SCALE GENOMIC DNA]</scope>
    <source>
        <strain evidence="8 9">MTCD1</strain>
    </source>
</reference>
<feature type="transmembrane region" description="Helical" evidence="7">
    <location>
        <begin position="117"/>
        <end position="135"/>
    </location>
</feature>
<feature type="transmembrane region" description="Helical" evidence="7">
    <location>
        <begin position="64"/>
        <end position="82"/>
    </location>
</feature>
<sequence>MPTYIVLPIITLLAIALAKIEQVSAFGLSALPLAIVFGMLYGHFSLRVEDKREQQFSTFCKQKLLRLGIILFGFGLSFQQILAVGWQAVVVDLVVIGTVFSVGTFVGIKVLKLHRDVAILIAAGSAICGAAAILATESVLKPKQEQVTIAIATVVLFGTLAMFSYPFIYQWVDMSEQSFGIYIGSTAHEVAQAVAAGQSINDETMQTAVVVKLIRVMMLAPFILMLSSVLCHLSNRNDSRIASTANGCASSRIDNKAQREKSVIIIPWFVFGFMATAMINSVVILPESLKAVLSFASQFSLAMAMAALGAQTQWASIKKAGPKPLILALILFIMLICGGFFLNSWLI</sequence>
<evidence type="ECO:0000256" key="2">
    <source>
        <dbReference type="ARBA" id="ARBA00007977"/>
    </source>
</evidence>
<accession>A0ABQ0MYJ3</accession>
<organism evidence="8 9">
    <name type="scientific">Colwellia marinimaniae</name>
    <dbReference type="NCBI Taxonomy" id="1513592"/>
    <lineage>
        <taxon>Bacteria</taxon>
        <taxon>Pseudomonadati</taxon>
        <taxon>Pseudomonadota</taxon>
        <taxon>Gammaproteobacteria</taxon>
        <taxon>Alteromonadales</taxon>
        <taxon>Colwelliaceae</taxon>
        <taxon>Colwellia</taxon>
    </lineage>
</organism>
<comment type="subcellular location">
    <subcellularLocation>
        <location evidence="1">Cell membrane</location>
        <topology evidence="1">Multi-pass membrane protein</topology>
    </subcellularLocation>
</comment>
<evidence type="ECO:0000256" key="6">
    <source>
        <dbReference type="ARBA" id="ARBA00023136"/>
    </source>
</evidence>
<dbReference type="RefSeq" id="WP_057182853.1">
    <property type="nucleotide sequence ID" value="NZ_BDQM01000018.1"/>
</dbReference>
<comment type="similarity">
    <text evidence="2">Belongs to the UPF0324 family.</text>
</comment>
<dbReference type="EMBL" id="BDQM01000018">
    <property type="protein sequence ID" value="GAW96716.1"/>
    <property type="molecule type" value="Genomic_DNA"/>
</dbReference>
<dbReference type="Pfam" id="PF03601">
    <property type="entry name" value="Cons_hypoth698"/>
    <property type="match status" value="1"/>
</dbReference>
<protein>
    <submittedName>
        <fullName evidence="8">Membrane protein</fullName>
    </submittedName>
</protein>
<keyword evidence="3" id="KW-1003">Cell membrane</keyword>
<dbReference type="PANTHER" id="PTHR30106:SF2">
    <property type="entry name" value="UPF0324 INNER MEMBRANE PROTEIN YEIH"/>
    <property type="match status" value="1"/>
</dbReference>
<evidence type="ECO:0000256" key="1">
    <source>
        <dbReference type="ARBA" id="ARBA00004651"/>
    </source>
</evidence>
<evidence type="ECO:0000313" key="9">
    <source>
        <dbReference type="Proteomes" id="UP000197068"/>
    </source>
</evidence>
<name>A0ABQ0MYJ3_9GAMM</name>
<keyword evidence="9" id="KW-1185">Reference proteome</keyword>
<keyword evidence="4 7" id="KW-0812">Transmembrane</keyword>
<feature type="transmembrane region" description="Helical" evidence="7">
    <location>
        <begin position="88"/>
        <end position="108"/>
    </location>
</feature>
<dbReference type="Proteomes" id="UP000197068">
    <property type="component" value="Unassembled WGS sequence"/>
</dbReference>
<keyword evidence="6 7" id="KW-0472">Membrane</keyword>
<keyword evidence="5 7" id="KW-1133">Transmembrane helix</keyword>
<evidence type="ECO:0000256" key="7">
    <source>
        <dbReference type="SAM" id="Phobius"/>
    </source>
</evidence>
<evidence type="ECO:0000256" key="3">
    <source>
        <dbReference type="ARBA" id="ARBA00022475"/>
    </source>
</evidence>
<evidence type="ECO:0000256" key="5">
    <source>
        <dbReference type="ARBA" id="ARBA00022989"/>
    </source>
</evidence>
<gene>
    <name evidence="8" type="primary">yeiH</name>
    <name evidence="8" type="ORF">MTCD1_02336</name>
</gene>
<feature type="transmembrane region" description="Helical" evidence="7">
    <location>
        <begin position="291"/>
        <end position="312"/>
    </location>
</feature>
<evidence type="ECO:0000256" key="4">
    <source>
        <dbReference type="ARBA" id="ARBA00022692"/>
    </source>
</evidence>
<feature type="transmembrane region" description="Helical" evidence="7">
    <location>
        <begin position="28"/>
        <end position="44"/>
    </location>
</feature>
<feature type="transmembrane region" description="Helical" evidence="7">
    <location>
        <begin position="262"/>
        <end position="285"/>
    </location>
</feature>
<proteinExistence type="inferred from homology"/>
<dbReference type="PANTHER" id="PTHR30106">
    <property type="entry name" value="INNER MEMBRANE PROTEIN YEIH-RELATED"/>
    <property type="match status" value="1"/>
</dbReference>
<comment type="caution">
    <text evidence="8">The sequence shown here is derived from an EMBL/GenBank/DDBJ whole genome shotgun (WGS) entry which is preliminary data.</text>
</comment>
<dbReference type="InterPro" id="IPR018383">
    <property type="entry name" value="UPF0324_pro"/>
</dbReference>
<feature type="transmembrane region" description="Helical" evidence="7">
    <location>
        <begin position="213"/>
        <end position="233"/>
    </location>
</feature>
<evidence type="ECO:0000313" key="8">
    <source>
        <dbReference type="EMBL" id="GAW96716.1"/>
    </source>
</evidence>
<feature type="transmembrane region" description="Helical" evidence="7">
    <location>
        <begin position="324"/>
        <end position="346"/>
    </location>
</feature>
<feature type="transmembrane region" description="Helical" evidence="7">
    <location>
        <begin position="147"/>
        <end position="167"/>
    </location>
</feature>